<evidence type="ECO:0000313" key="1">
    <source>
        <dbReference type="EMBL" id="KEA63952.1"/>
    </source>
</evidence>
<dbReference type="EMBL" id="JMQN01000021">
    <property type="protein sequence ID" value="KEA63952.1"/>
    <property type="molecule type" value="Genomic_DNA"/>
</dbReference>
<dbReference type="PATRIC" id="fig|1232683.4.peg.1661"/>
<accession>A0A081FZJ7</accession>
<dbReference type="Proteomes" id="UP000028252">
    <property type="component" value="Unassembled WGS sequence"/>
</dbReference>
<evidence type="ECO:0000313" key="2">
    <source>
        <dbReference type="Proteomes" id="UP000028252"/>
    </source>
</evidence>
<keyword evidence="2" id="KW-1185">Reference proteome</keyword>
<name>A0A081FZJ7_9GAMM</name>
<gene>
    <name evidence="1" type="ORF">ADIMK_1687</name>
</gene>
<proteinExistence type="predicted"/>
<comment type="caution">
    <text evidence="1">The sequence shown here is derived from an EMBL/GenBank/DDBJ whole genome shotgun (WGS) entry which is preliminary data.</text>
</comment>
<dbReference type="AlphaFoldDB" id="A0A081FZJ7"/>
<reference evidence="1 2" key="1">
    <citation type="submission" date="2014-04" db="EMBL/GenBank/DDBJ databases">
        <title>Marinobacterium kochiensis sp. nov., isolated from sediment sample collected from Kochi backwaters in Kerala, India.</title>
        <authorList>
            <person name="Singh A."/>
            <person name="Pinnaka A.K."/>
        </authorList>
    </citation>
    <scope>NUCLEOTIDE SEQUENCE [LARGE SCALE GENOMIC DNA]</scope>
    <source>
        <strain evidence="1 2">AK27</strain>
    </source>
</reference>
<sequence>MWLMERLTPDFKTIADFEEITVRVSKKHAYVFRGGGRYRRQ</sequence>
<organism evidence="1 2">
    <name type="scientific">Marinobacterium lacunae</name>
    <dbReference type="NCBI Taxonomy" id="1232683"/>
    <lineage>
        <taxon>Bacteria</taxon>
        <taxon>Pseudomonadati</taxon>
        <taxon>Pseudomonadota</taxon>
        <taxon>Gammaproteobacteria</taxon>
        <taxon>Oceanospirillales</taxon>
        <taxon>Oceanospirillaceae</taxon>
        <taxon>Marinobacterium</taxon>
    </lineage>
</organism>
<protein>
    <submittedName>
        <fullName evidence="1">Uncharacterized protein</fullName>
    </submittedName>
</protein>